<keyword evidence="5 7" id="KW-0131">Cell cycle</keyword>
<keyword evidence="4 7" id="KW-0573">Peptidoglycan synthesis</keyword>
<dbReference type="Gene3D" id="3.90.190.20">
    <property type="entry name" value="Mur ligase, C-terminal domain"/>
    <property type="match status" value="1"/>
</dbReference>
<comment type="pathway">
    <text evidence="7 8">Cell wall biogenesis; peptidoglycan biosynthesis.</text>
</comment>
<dbReference type="PANTHER" id="PTHR23135">
    <property type="entry name" value="MUR LIGASE FAMILY MEMBER"/>
    <property type="match status" value="1"/>
</dbReference>
<evidence type="ECO:0000259" key="10">
    <source>
        <dbReference type="Pfam" id="PF02875"/>
    </source>
</evidence>
<evidence type="ECO:0000256" key="1">
    <source>
        <dbReference type="ARBA" id="ARBA00005898"/>
    </source>
</evidence>
<evidence type="ECO:0000259" key="11">
    <source>
        <dbReference type="Pfam" id="PF08245"/>
    </source>
</evidence>
<reference evidence="12" key="1">
    <citation type="submission" date="2022-03" db="EMBL/GenBank/DDBJ databases">
        <title>Genome Identification and Characterization of new species Bdellovibrio reynosense LBG001 sp. nov. from a Mexico soil sample.</title>
        <authorList>
            <person name="Camilli A."/>
            <person name="Ajao Y."/>
            <person name="Guo X."/>
        </authorList>
    </citation>
    <scope>NUCLEOTIDE SEQUENCE</scope>
    <source>
        <strain evidence="12">LBG001</strain>
    </source>
</reference>
<proteinExistence type="inferred from homology"/>
<dbReference type="SUPFAM" id="SSF63418">
    <property type="entry name" value="MurE/MurF N-terminal domain"/>
    <property type="match status" value="1"/>
</dbReference>
<dbReference type="Gene3D" id="3.40.1390.10">
    <property type="entry name" value="MurE/MurF, N-terminal domain"/>
    <property type="match status" value="1"/>
</dbReference>
<keyword evidence="7" id="KW-0547">Nucleotide-binding</keyword>
<evidence type="ECO:0000256" key="5">
    <source>
        <dbReference type="ARBA" id="ARBA00023306"/>
    </source>
</evidence>
<feature type="binding site" evidence="7">
    <location>
        <position position="188"/>
    </location>
    <ligand>
        <name>UDP-N-acetyl-alpha-D-muramoyl-L-alanyl-D-glutamate</name>
        <dbReference type="ChEBI" id="CHEBI:83900"/>
    </ligand>
</feature>
<keyword evidence="13" id="KW-1185">Reference proteome</keyword>
<comment type="PTM">
    <text evidence="7">Carboxylation is probably crucial for Mg(2+) binding and, consequently, for the gamma-phosphate positioning of ATP.</text>
</comment>
<sequence>MKLKDLFSVIPGVPDAALSSELEVSGLFNDGRKVTQDSVFVAIRGSQHDGHSFLGDAANKGAAVLVVEDTSLVPATFQGLVVKTENTREALDLLSSRIQNDPGEELFCVGVTGTNGKTSVTYMTEAILNAGNIPTGVIGTVNHHLLDKVWPSDMTTPDPIFLQKRLREFRDSGAKAVAMEVSSHALDQKRVHSVPFNTVIFTNLTRDHLDYHQTMENYFEAKQKLFTDLLWKTSKPSTFAIVNIADKYGRRLKVADPATLWTYGTDDSDLRFEILRMDFALTRFKVITPKGEGEVELPMSGNHNVMNAMAALGAGLSAGVPLEVCIKALNSFTGVPGRLQSVPNSKDLSIFVDYAHSPDALENVLTALTQVRENLNSHARIWTIFGCGGDRDKGKRPLMAQMALKFSDHVVVTSDNPRTEDPKTIINDVVTGLSANDSEKTTVIIDRKDAIFETVKKAASGDVILIAGKGHEDYQIIGKEKFPFSDVKVAQEALNGRI</sequence>
<dbReference type="InterPro" id="IPR035911">
    <property type="entry name" value="MurE/MurF_N"/>
</dbReference>
<dbReference type="InterPro" id="IPR004101">
    <property type="entry name" value="Mur_ligase_C"/>
</dbReference>
<dbReference type="PANTHER" id="PTHR23135:SF4">
    <property type="entry name" value="UDP-N-ACETYLMURAMOYL-L-ALANYL-D-GLUTAMATE--2,6-DIAMINOPIMELATE LIGASE MURE HOMOLOG, CHLOROPLASTIC"/>
    <property type="match status" value="1"/>
</dbReference>
<feature type="modified residue" description="N6-carboxylysine" evidence="7">
    <location>
        <position position="222"/>
    </location>
</feature>
<dbReference type="InterPro" id="IPR013221">
    <property type="entry name" value="Mur_ligase_cen"/>
</dbReference>
<dbReference type="EC" id="6.3.2.13" evidence="7"/>
<evidence type="ECO:0000256" key="6">
    <source>
        <dbReference type="ARBA" id="ARBA00023316"/>
    </source>
</evidence>
<feature type="domain" description="Mur ligase C-terminal" evidence="10">
    <location>
        <begin position="337"/>
        <end position="470"/>
    </location>
</feature>
<comment type="cofactor">
    <cofactor evidence="7">
        <name>Mg(2+)</name>
        <dbReference type="ChEBI" id="CHEBI:18420"/>
    </cofactor>
</comment>
<dbReference type="RefSeq" id="WP_243537267.1">
    <property type="nucleotide sequence ID" value="NZ_CP093442.1"/>
</dbReference>
<feature type="binding site" evidence="7">
    <location>
        <position position="182"/>
    </location>
    <ligand>
        <name>UDP-N-acetyl-alpha-D-muramoyl-L-alanyl-D-glutamate</name>
        <dbReference type="ChEBI" id="CHEBI:83900"/>
    </ligand>
</feature>
<organism evidence="12 13">
    <name type="scientific">Bdellovibrio reynosensis</name>
    <dbReference type="NCBI Taxonomy" id="2835041"/>
    <lineage>
        <taxon>Bacteria</taxon>
        <taxon>Pseudomonadati</taxon>
        <taxon>Bdellovibrionota</taxon>
        <taxon>Bdellovibrionia</taxon>
        <taxon>Bdellovibrionales</taxon>
        <taxon>Pseudobdellovibrionaceae</taxon>
        <taxon>Bdellovibrio</taxon>
    </lineage>
</organism>
<comment type="catalytic activity">
    <reaction evidence="7">
        <text>UDP-N-acetyl-alpha-D-muramoyl-L-alanyl-D-glutamate + meso-2,6-diaminopimelate + ATP = UDP-N-acetyl-alpha-D-muramoyl-L-alanyl-gamma-D-glutamyl-meso-2,6-diaminopimelate + ADP + phosphate + H(+)</text>
        <dbReference type="Rhea" id="RHEA:23676"/>
        <dbReference type="ChEBI" id="CHEBI:15378"/>
        <dbReference type="ChEBI" id="CHEBI:30616"/>
        <dbReference type="ChEBI" id="CHEBI:43474"/>
        <dbReference type="ChEBI" id="CHEBI:57791"/>
        <dbReference type="ChEBI" id="CHEBI:83900"/>
        <dbReference type="ChEBI" id="CHEBI:83905"/>
        <dbReference type="ChEBI" id="CHEBI:456216"/>
        <dbReference type="EC" id="6.3.2.13"/>
    </reaction>
</comment>
<comment type="function">
    <text evidence="7">Catalyzes the addition of meso-diaminopimelic acid to the nucleotide precursor UDP-N-acetylmuramoyl-L-alanyl-D-glutamate (UMAG) in the biosynthesis of bacterial cell-wall peptidoglycan.</text>
</comment>
<dbReference type="InterPro" id="IPR036615">
    <property type="entry name" value="Mur_ligase_C_dom_sf"/>
</dbReference>
<evidence type="ECO:0000313" key="12">
    <source>
        <dbReference type="EMBL" id="UOF01032.1"/>
    </source>
</evidence>
<keyword evidence="7" id="KW-0963">Cytoplasm</keyword>
<keyword evidence="7 12" id="KW-0436">Ligase</keyword>
<evidence type="ECO:0000256" key="8">
    <source>
        <dbReference type="RuleBase" id="RU004135"/>
    </source>
</evidence>
<gene>
    <name evidence="7" type="primary">murE</name>
    <name evidence="12" type="ORF">MNR06_15130</name>
</gene>
<keyword evidence="7" id="KW-0067">ATP-binding</keyword>
<accession>A0ABY4C7X6</accession>
<evidence type="ECO:0000256" key="2">
    <source>
        <dbReference type="ARBA" id="ARBA00022618"/>
    </source>
</evidence>
<feature type="binding site" evidence="7">
    <location>
        <position position="190"/>
    </location>
    <ligand>
        <name>UDP-N-acetyl-alpha-D-muramoyl-L-alanyl-D-glutamate</name>
        <dbReference type="ChEBI" id="CHEBI:83900"/>
    </ligand>
</feature>
<keyword evidence="6 7" id="KW-0961">Cell wall biogenesis/degradation</keyword>
<feature type="binding site" evidence="7">
    <location>
        <position position="468"/>
    </location>
    <ligand>
        <name>meso-2,6-diaminopimelate</name>
        <dbReference type="ChEBI" id="CHEBI:57791"/>
    </ligand>
</feature>
<feature type="binding site" evidence="7">
    <location>
        <position position="391"/>
    </location>
    <ligand>
        <name>meso-2,6-diaminopimelate</name>
        <dbReference type="ChEBI" id="CHEBI:57791"/>
    </ligand>
</feature>
<dbReference type="Gene3D" id="3.40.1190.10">
    <property type="entry name" value="Mur-like, catalytic domain"/>
    <property type="match status" value="1"/>
</dbReference>
<feature type="domain" description="Mur ligase central" evidence="11">
    <location>
        <begin position="111"/>
        <end position="314"/>
    </location>
</feature>
<dbReference type="HAMAP" id="MF_00208">
    <property type="entry name" value="MurE"/>
    <property type="match status" value="1"/>
</dbReference>
<feature type="binding site" evidence="7">
    <location>
        <begin position="415"/>
        <end position="418"/>
    </location>
    <ligand>
        <name>meso-2,6-diaminopimelate</name>
        <dbReference type="ChEBI" id="CHEBI:57791"/>
    </ligand>
</feature>
<dbReference type="InterPro" id="IPR005761">
    <property type="entry name" value="UDP-N-AcMur-Glu-dNH2Pim_ligase"/>
</dbReference>
<keyword evidence="2 7" id="KW-0132">Cell division</keyword>
<comment type="similarity">
    <text evidence="1 7">Belongs to the MurCDEF family. MurE subfamily.</text>
</comment>
<dbReference type="SUPFAM" id="SSF53623">
    <property type="entry name" value="MurD-like peptide ligases, catalytic domain"/>
    <property type="match status" value="1"/>
</dbReference>
<dbReference type="SUPFAM" id="SSF53244">
    <property type="entry name" value="MurD-like peptide ligases, peptide-binding domain"/>
    <property type="match status" value="1"/>
</dbReference>
<dbReference type="GO" id="GO:0008765">
    <property type="term" value="F:UDP-N-acetylmuramoylalanyl-D-glutamate-2,6-diaminopimelate ligase activity"/>
    <property type="evidence" value="ECO:0007669"/>
    <property type="project" value="UniProtKB-EC"/>
</dbReference>
<keyword evidence="7" id="KW-0460">Magnesium</keyword>
<evidence type="ECO:0000256" key="7">
    <source>
        <dbReference type="HAMAP-Rule" id="MF_00208"/>
    </source>
</evidence>
<dbReference type="Pfam" id="PF01225">
    <property type="entry name" value="Mur_ligase"/>
    <property type="match status" value="1"/>
</dbReference>
<dbReference type="InterPro" id="IPR000713">
    <property type="entry name" value="Mur_ligase_N"/>
</dbReference>
<feature type="domain" description="Mur ligase N-terminal catalytic" evidence="9">
    <location>
        <begin position="24"/>
        <end position="85"/>
    </location>
</feature>
<dbReference type="Pfam" id="PF02875">
    <property type="entry name" value="Mur_ligase_C"/>
    <property type="match status" value="1"/>
</dbReference>
<evidence type="ECO:0000259" key="9">
    <source>
        <dbReference type="Pfam" id="PF01225"/>
    </source>
</evidence>
<comment type="subcellular location">
    <subcellularLocation>
        <location evidence="7 8">Cytoplasm</location>
    </subcellularLocation>
</comment>
<dbReference type="NCBIfam" id="NF001124">
    <property type="entry name" value="PRK00139.1-2"/>
    <property type="match status" value="1"/>
</dbReference>
<dbReference type="Pfam" id="PF08245">
    <property type="entry name" value="Mur_ligase_M"/>
    <property type="match status" value="1"/>
</dbReference>
<feature type="binding site" evidence="7">
    <location>
        <position position="472"/>
    </location>
    <ligand>
        <name>meso-2,6-diaminopimelate</name>
        <dbReference type="ChEBI" id="CHEBI:57791"/>
    </ligand>
</feature>
<evidence type="ECO:0000256" key="4">
    <source>
        <dbReference type="ARBA" id="ARBA00022984"/>
    </source>
</evidence>
<dbReference type="Proteomes" id="UP000830116">
    <property type="component" value="Chromosome"/>
</dbReference>
<evidence type="ECO:0000313" key="13">
    <source>
        <dbReference type="Proteomes" id="UP000830116"/>
    </source>
</evidence>
<feature type="binding site" evidence="7">
    <location>
        <begin position="155"/>
        <end position="156"/>
    </location>
    <ligand>
        <name>UDP-N-acetyl-alpha-D-muramoyl-L-alanyl-D-glutamate</name>
        <dbReference type="ChEBI" id="CHEBI:83900"/>
    </ligand>
</feature>
<protein>
    <recommendedName>
        <fullName evidence="7">UDP-N-acetylmuramoyl-L-alanyl-D-glutamate--2,6-diaminopimelate ligase</fullName>
        <ecNumber evidence="7">6.3.2.13</ecNumber>
    </recommendedName>
    <alternativeName>
        <fullName evidence="7">Meso-A2pm-adding enzyme</fullName>
    </alternativeName>
    <alternativeName>
        <fullName evidence="7">Meso-diaminopimelate-adding enzyme</fullName>
    </alternativeName>
    <alternativeName>
        <fullName evidence="7">UDP-MurNAc-L-Ala-D-Glu:meso-diaminopimelate ligase</fullName>
    </alternativeName>
    <alternativeName>
        <fullName evidence="7">UDP-MurNAc-tripeptide synthetase</fullName>
    </alternativeName>
    <alternativeName>
        <fullName evidence="7">UDP-N-acetylmuramyl-tripeptide synthetase</fullName>
    </alternativeName>
</protein>
<dbReference type="InterPro" id="IPR036565">
    <property type="entry name" value="Mur-like_cat_sf"/>
</dbReference>
<dbReference type="EMBL" id="CP093442">
    <property type="protein sequence ID" value="UOF01032.1"/>
    <property type="molecule type" value="Genomic_DNA"/>
</dbReference>
<comment type="caution">
    <text evidence="7">Lacks conserved residue(s) required for the propagation of feature annotation.</text>
</comment>
<feature type="short sequence motif" description="Meso-diaminopimelate recognition motif" evidence="7">
    <location>
        <begin position="415"/>
        <end position="418"/>
    </location>
</feature>
<dbReference type="NCBIfam" id="NF001126">
    <property type="entry name" value="PRK00139.1-4"/>
    <property type="match status" value="1"/>
</dbReference>
<evidence type="ECO:0000256" key="3">
    <source>
        <dbReference type="ARBA" id="ARBA00022960"/>
    </source>
</evidence>
<name>A0ABY4C7X6_9BACT</name>
<dbReference type="NCBIfam" id="TIGR01085">
    <property type="entry name" value="murE"/>
    <property type="match status" value="1"/>
</dbReference>
<feature type="binding site" evidence="7">
    <location>
        <begin position="113"/>
        <end position="119"/>
    </location>
    <ligand>
        <name>ATP</name>
        <dbReference type="ChEBI" id="CHEBI:30616"/>
    </ligand>
</feature>
<keyword evidence="3 7" id="KW-0133">Cell shape</keyword>